<name>A0A654LVD6_9ARCH</name>
<evidence type="ECO:0000313" key="2">
    <source>
        <dbReference type="Proteomes" id="UP000058925"/>
    </source>
</evidence>
<reference evidence="2" key="1">
    <citation type="submission" date="2015-10" db="EMBL/GenBank/DDBJ databases">
        <title>Niche specialization of a soil ammonia-oxidizing archaeon, Candidatus Nitrosocosmicus oleophilus.</title>
        <authorList>
            <person name="Jung M.-Y."/>
            <person name="Rhee S.-K."/>
        </authorList>
    </citation>
    <scope>NUCLEOTIDE SEQUENCE [LARGE SCALE GENOMIC DNA]</scope>
    <source>
        <strain evidence="2">MY3</strain>
    </source>
</reference>
<sequence length="202" mass="22948">MYDQMQFKKIFGPSLALIFIIFSTIPIKAYSYDGFSVTKNDTVHDVSNSSKVLVNITFDSLFINNDKNLFGKGLWNFSVDINDKSIDLLVNEKVDEGQTIRFNGKNISLVIPISDTLYLFSQPYYVQKTGKIGILDWISEKYNQTNNFGNGSHIAITDDGKEDTVNINLVIYKYTAIINKDPDYVLKYHIKATPISNNNLAY</sequence>
<protein>
    <submittedName>
        <fullName evidence="1">Uncharacterized protein</fullName>
    </submittedName>
</protein>
<gene>
    <name evidence="1" type="ORF">NMY3_00202</name>
</gene>
<accession>A0A654LVD6</accession>
<keyword evidence="2" id="KW-1185">Reference proteome</keyword>
<dbReference type="KEGG" id="taa:NMY3_00202"/>
<proteinExistence type="predicted"/>
<organism evidence="1 2">
    <name type="scientific">Candidatus Nitrosocosmicus oleophilus</name>
    <dbReference type="NCBI Taxonomy" id="1353260"/>
    <lineage>
        <taxon>Archaea</taxon>
        <taxon>Nitrososphaerota</taxon>
        <taxon>Nitrososphaeria</taxon>
        <taxon>Nitrososphaerales</taxon>
        <taxon>Nitrososphaeraceae</taxon>
        <taxon>Candidatus Nitrosocosmicus</taxon>
    </lineage>
</organism>
<evidence type="ECO:0000313" key="1">
    <source>
        <dbReference type="EMBL" id="ALI34416.1"/>
    </source>
</evidence>
<dbReference type="AlphaFoldDB" id="A0A654LVD6"/>
<dbReference type="Proteomes" id="UP000058925">
    <property type="component" value="Chromosome"/>
</dbReference>
<dbReference type="EMBL" id="CP012850">
    <property type="protein sequence ID" value="ALI34416.1"/>
    <property type="molecule type" value="Genomic_DNA"/>
</dbReference>